<proteinExistence type="predicted"/>
<organism evidence="2 3">
    <name type="scientific">Comamonas testosteroni</name>
    <name type="common">Pseudomonas testosteroni</name>
    <dbReference type="NCBI Taxonomy" id="285"/>
    <lineage>
        <taxon>Bacteria</taxon>
        <taxon>Pseudomonadati</taxon>
        <taxon>Pseudomonadota</taxon>
        <taxon>Betaproteobacteria</taxon>
        <taxon>Burkholderiales</taxon>
        <taxon>Comamonadaceae</taxon>
        <taxon>Comamonas</taxon>
    </lineage>
</organism>
<dbReference type="AlphaFoldDB" id="A0A096GNZ0"/>
<evidence type="ECO:0000256" key="1">
    <source>
        <dbReference type="SAM" id="MobiDB-lite"/>
    </source>
</evidence>
<evidence type="ECO:0000313" key="2">
    <source>
        <dbReference type="EMBL" id="KGH26900.1"/>
    </source>
</evidence>
<dbReference type="Proteomes" id="UP000029553">
    <property type="component" value="Unassembled WGS sequence"/>
</dbReference>
<dbReference type="EMBL" id="AWOR01000068">
    <property type="protein sequence ID" value="KGH26900.1"/>
    <property type="molecule type" value="Genomic_DNA"/>
</dbReference>
<feature type="region of interest" description="Disordered" evidence="1">
    <location>
        <begin position="1"/>
        <end position="35"/>
    </location>
</feature>
<name>A0A096GNZ0_COMTE</name>
<evidence type="ECO:0000313" key="3">
    <source>
        <dbReference type="Proteomes" id="UP000029553"/>
    </source>
</evidence>
<protein>
    <submittedName>
        <fullName evidence="2">Uncharacterized protein</fullName>
    </submittedName>
</protein>
<gene>
    <name evidence="2" type="ORF">P353_21445</name>
</gene>
<sequence length="35" mass="3698">MMSLEKDAHRPGTAAPHGQGHGKQVPVSEAFALLE</sequence>
<reference evidence="2 3" key="1">
    <citation type="submission" date="2013-09" db="EMBL/GenBank/DDBJ databases">
        <title>High correlation between genotypes and phenotypes of environmental bacteria Comamonas testosteroni strains.</title>
        <authorList>
            <person name="Liu L."/>
            <person name="Zhu W."/>
            <person name="Xia X."/>
            <person name="Xu B."/>
            <person name="Luo M."/>
            <person name="Wang G."/>
        </authorList>
    </citation>
    <scope>NUCLEOTIDE SEQUENCE [LARGE SCALE GENOMIC DNA]</scope>
    <source>
        <strain evidence="2 3">JL40</strain>
    </source>
</reference>
<feature type="compositionally biased region" description="Basic and acidic residues" evidence="1">
    <location>
        <begin position="1"/>
        <end position="10"/>
    </location>
</feature>
<accession>A0A096GNZ0</accession>
<comment type="caution">
    <text evidence="2">The sequence shown here is derived from an EMBL/GenBank/DDBJ whole genome shotgun (WGS) entry which is preliminary data.</text>
</comment>